<dbReference type="RefSeq" id="WP_354701094.1">
    <property type="nucleotide sequence ID" value="NZ_CP114014.1"/>
</dbReference>
<evidence type="ECO:0000313" key="2">
    <source>
        <dbReference type="EMBL" id="XAY04565.1"/>
    </source>
</evidence>
<accession>A0AAU7ASF7</accession>
<sequence>MFKSRRLLALPVAAVIGLAFAPGAAHASLLAVDPDSCAEQPLGQVFLPFADIAHYTPAPGGDAESADALDLTGGATLVDGNEPWQVGGAADSTSVRLPAGSSVTTGALCVGLGHPTMRFFAKSQGTGLLSMLKVEVLFQGVLGLNRLPIGVALPSSSWTPTLPMTVVANLLPLLPPNSTPVAFRLTPVGSGTWTVDDIYVDPYKGR</sequence>
<proteinExistence type="predicted"/>
<feature type="chain" id="PRO_5043560013" description="Secreted protein" evidence="1">
    <location>
        <begin position="28"/>
        <end position="206"/>
    </location>
</feature>
<evidence type="ECO:0008006" key="3">
    <source>
        <dbReference type="Google" id="ProtNLM"/>
    </source>
</evidence>
<keyword evidence="1" id="KW-0732">Signal</keyword>
<name>A0AAU7ASF7_9ACTN</name>
<dbReference type="EMBL" id="CP114014">
    <property type="protein sequence ID" value="XAY04565.1"/>
    <property type="molecule type" value="Genomic_DNA"/>
</dbReference>
<organism evidence="2">
    <name type="scientific">Paraconexibacter sp. AEG42_29</name>
    <dbReference type="NCBI Taxonomy" id="2997339"/>
    <lineage>
        <taxon>Bacteria</taxon>
        <taxon>Bacillati</taxon>
        <taxon>Actinomycetota</taxon>
        <taxon>Thermoleophilia</taxon>
        <taxon>Solirubrobacterales</taxon>
        <taxon>Paraconexibacteraceae</taxon>
        <taxon>Paraconexibacter</taxon>
    </lineage>
</organism>
<dbReference type="AlphaFoldDB" id="A0AAU7ASF7"/>
<evidence type="ECO:0000256" key="1">
    <source>
        <dbReference type="SAM" id="SignalP"/>
    </source>
</evidence>
<protein>
    <recommendedName>
        <fullName evidence="3">Secreted protein</fullName>
    </recommendedName>
</protein>
<gene>
    <name evidence="2" type="ORF">DSM112329_01400</name>
</gene>
<dbReference type="KEGG" id="parq:DSM112329_01400"/>
<feature type="signal peptide" evidence="1">
    <location>
        <begin position="1"/>
        <end position="27"/>
    </location>
</feature>
<reference evidence="2" key="1">
    <citation type="submission" date="2022-12" db="EMBL/GenBank/DDBJ databases">
        <title>Paraconexibacter alkalitolerans sp. nov. and Baekduia alba sp. nov., isolated from soil and emended description of the genera Paraconexibacter (Chun et al., 2020) and Baekduia (An et al., 2020).</title>
        <authorList>
            <person name="Vieira S."/>
            <person name="Huber K.J."/>
            <person name="Geppert A."/>
            <person name="Wolf J."/>
            <person name="Neumann-Schaal M."/>
            <person name="Muesken M."/>
            <person name="Overmann J."/>
        </authorList>
    </citation>
    <scope>NUCLEOTIDE SEQUENCE</scope>
    <source>
        <strain evidence="2">AEG42_29</strain>
    </source>
</reference>